<evidence type="ECO:0000256" key="1">
    <source>
        <dbReference type="SAM" id="SignalP"/>
    </source>
</evidence>
<reference evidence="2 3" key="1">
    <citation type="submission" date="2019-10" db="EMBL/GenBank/DDBJ databases">
        <title>Assembly and Annotation for the nematode Trichostrongylus colubriformis.</title>
        <authorList>
            <person name="Martin J."/>
        </authorList>
    </citation>
    <scope>NUCLEOTIDE SEQUENCE [LARGE SCALE GENOMIC DNA]</scope>
    <source>
        <strain evidence="2">G859</strain>
        <tissue evidence="2">Whole worm</tissue>
    </source>
</reference>
<accession>A0AAN8ISF9</accession>
<feature type="signal peptide" evidence="1">
    <location>
        <begin position="1"/>
        <end position="15"/>
    </location>
</feature>
<keyword evidence="3" id="KW-1185">Reference proteome</keyword>
<dbReference type="Proteomes" id="UP001331761">
    <property type="component" value="Unassembled WGS sequence"/>
</dbReference>
<proteinExistence type="predicted"/>
<evidence type="ECO:0000313" key="2">
    <source>
        <dbReference type="EMBL" id="KAK5981663.1"/>
    </source>
</evidence>
<evidence type="ECO:0000313" key="3">
    <source>
        <dbReference type="Proteomes" id="UP001331761"/>
    </source>
</evidence>
<comment type="caution">
    <text evidence="2">The sequence shown here is derived from an EMBL/GenBank/DDBJ whole genome shotgun (WGS) entry which is preliminary data.</text>
</comment>
<dbReference type="EMBL" id="WIXE01006041">
    <property type="protein sequence ID" value="KAK5981663.1"/>
    <property type="molecule type" value="Genomic_DNA"/>
</dbReference>
<sequence length="151" mass="17646">MILALLLCLLSELQAYSRNQRAVNQPVREEWPASSDEVLDQLTRDMFGYRDYEDFRTNSPAVHNPANKVEENMMNILHATKDFPGLYEPSDRVLISFLINRNEGIPGKATLKKELSDVWFRLSPNLQKQWKEKFPYAIHIEKLANMRQKPL</sequence>
<keyword evidence="1" id="KW-0732">Signal</keyword>
<protein>
    <submittedName>
        <fullName evidence="2">Uncharacterized protein</fullName>
    </submittedName>
</protein>
<name>A0AAN8ISF9_TRICO</name>
<dbReference type="AlphaFoldDB" id="A0AAN8ISF9"/>
<gene>
    <name evidence="2" type="ORF">GCK32_008073</name>
</gene>
<organism evidence="2 3">
    <name type="scientific">Trichostrongylus colubriformis</name>
    <name type="common">Black scour worm</name>
    <dbReference type="NCBI Taxonomy" id="6319"/>
    <lineage>
        <taxon>Eukaryota</taxon>
        <taxon>Metazoa</taxon>
        <taxon>Ecdysozoa</taxon>
        <taxon>Nematoda</taxon>
        <taxon>Chromadorea</taxon>
        <taxon>Rhabditida</taxon>
        <taxon>Rhabditina</taxon>
        <taxon>Rhabditomorpha</taxon>
        <taxon>Strongyloidea</taxon>
        <taxon>Trichostrongylidae</taxon>
        <taxon>Trichostrongylus</taxon>
    </lineage>
</organism>
<feature type="chain" id="PRO_5042907853" evidence="1">
    <location>
        <begin position="16"/>
        <end position="151"/>
    </location>
</feature>